<evidence type="ECO:0000313" key="3">
    <source>
        <dbReference type="Proteomes" id="UP000626109"/>
    </source>
</evidence>
<accession>A0A813KKI7</accession>
<feature type="region of interest" description="Disordered" evidence="1">
    <location>
        <begin position="82"/>
        <end position="101"/>
    </location>
</feature>
<organism evidence="2 3">
    <name type="scientific">Polarella glacialis</name>
    <name type="common">Dinoflagellate</name>
    <dbReference type="NCBI Taxonomy" id="89957"/>
    <lineage>
        <taxon>Eukaryota</taxon>
        <taxon>Sar</taxon>
        <taxon>Alveolata</taxon>
        <taxon>Dinophyceae</taxon>
        <taxon>Suessiales</taxon>
        <taxon>Suessiaceae</taxon>
        <taxon>Polarella</taxon>
    </lineage>
</organism>
<dbReference type="Proteomes" id="UP000626109">
    <property type="component" value="Unassembled WGS sequence"/>
</dbReference>
<evidence type="ECO:0000256" key="1">
    <source>
        <dbReference type="SAM" id="MobiDB-lite"/>
    </source>
</evidence>
<feature type="non-terminal residue" evidence="2">
    <location>
        <position position="269"/>
    </location>
</feature>
<gene>
    <name evidence="2" type="ORF">PGLA2088_LOCUS32061</name>
</gene>
<name>A0A813KKI7_POLGL</name>
<reference evidence="2" key="1">
    <citation type="submission" date="2021-02" db="EMBL/GenBank/DDBJ databases">
        <authorList>
            <person name="Dougan E. K."/>
            <person name="Rhodes N."/>
            <person name="Thang M."/>
            <person name="Chan C."/>
        </authorList>
    </citation>
    <scope>NUCLEOTIDE SEQUENCE</scope>
</reference>
<evidence type="ECO:0000313" key="2">
    <source>
        <dbReference type="EMBL" id="CAE8701592.1"/>
    </source>
</evidence>
<sequence>LLNDFNVDLGQPSKSSSSEFIPPLVCEIFELLAAGDASLGCRNGENGGELCISVEQAELHWELGTHLGGGYLVNTFKRDDRGTRVGTGSPPSRLRKTTQTPEDVVQKGLQDFLGLEAIERDSFLITKFRQLGLSCAPSVAYPGLLQISKICVIVFHVTVIFPGVSPGRPIHTTTQLPDGPLQLLWSWWPLHMLVPAPTGLAVTMPTAFKHHTHFTQMHKLLAKSWGLEREAVNRCIRAVLQARIDEVPPLVLLVAPPACSGLFHDFVLI</sequence>
<proteinExistence type="predicted"/>
<dbReference type="AlphaFoldDB" id="A0A813KKI7"/>
<protein>
    <submittedName>
        <fullName evidence="2">Uncharacterized protein</fullName>
    </submittedName>
</protein>
<comment type="caution">
    <text evidence="2">The sequence shown here is derived from an EMBL/GenBank/DDBJ whole genome shotgun (WGS) entry which is preliminary data.</text>
</comment>
<dbReference type="EMBL" id="CAJNNW010029806">
    <property type="protein sequence ID" value="CAE8701592.1"/>
    <property type="molecule type" value="Genomic_DNA"/>
</dbReference>
<feature type="non-terminal residue" evidence="2">
    <location>
        <position position="1"/>
    </location>
</feature>